<dbReference type="AlphaFoldDB" id="A0A4U0EYE7"/>
<accession>A0A4U0EYE7</accession>
<dbReference type="Gene3D" id="3.10.180.10">
    <property type="entry name" value="2,3-Dihydroxybiphenyl 1,2-Dioxygenase, domain 1"/>
    <property type="match status" value="1"/>
</dbReference>
<dbReference type="InterPro" id="IPR029068">
    <property type="entry name" value="Glyas_Bleomycin-R_OHBP_Dase"/>
</dbReference>
<dbReference type="SUPFAM" id="SSF54593">
    <property type="entry name" value="Glyoxalase/Bleomycin resistance protein/Dihydroxybiphenyl dioxygenase"/>
    <property type="match status" value="1"/>
</dbReference>
<evidence type="ECO:0000313" key="2">
    <source>
        <dbReference type="EMBL" id="TJY37047.1"/>
    </source>
</evidence>
<evidence type="ECO:0000313" key="3">
    <source>
        <dbReference type="Proteomes" id="UP000307657"/>
    </source>
</evidence>
<dbReference type="InterPro" id="IPR037523">
    <property type="entry name" value="VOC_core"/>
</dbReference>
<dbReference type="Pfam" id="PF00903">
    <property type="entry name" value="Glyoxalase"/>
    <property type="match status" value="1"/>
</dbReference>
<dbReference type="EMBL" id="SUPL01000002">
    <property type="protein sequence ID" value="TJY37047.1"/>
    <property type="molecule type" value="Genomic_DNA"/>
</dbReference>
<feature type="domain" description="VOC" evidence="1">
    <location>
        <begin position="8"/>
        <end position="124"/>
    </location>
</feature>
<evidence type="ECO:0000259" key="1">
    <source>
        <dbReference type="PROSITE" id="PS51819"/>
    </source>
</evidence>
<sequence>MKKKKKSKILNTRYVLAVKDLAKSANYYKNQLGFVSLRVTNGWHFLKRGKFIVMLGECQDDKSAFETKNHSYFAYINVRNIDDLYEEYLSNNVEILGEITNKPWGQREFAIRTIDGHRIMFGQEIQIN</sequence>
<comment type="caution">
    <text evidence="2">The sequence shown here is derived from an EMBL/GenBank/DDBJ whole genome shotgun (WGS) entry which is preliminary data.</text>
</comment>
<keyword evidence="3" id="KW-1185">Reference proteome</keyword>
<dbReference type="OrthoDB" id="66829at2"/>
<dbReference type="RefSeq" id="WP_136841151.1">
    <property type="nucleotide sequence ID" value="NZ_SUPL01000002.1"/>
</dbReference>
<dbReference type="PROSITE" id="PS51819">
    <property type="entry name" value="VOC"/>
    <property type="match status" value="1"/>
</dbReference>
<organism evidence="2 3">
    <name type="scientific">Pontimicrobium aquaticum</name>
    <dbReference type="NCBI Taxonomy" id="2565367"/>
    <lineage>
        <taxon>Bacteria</taxon>
        <taxon>Pseudomonadati</taxon>
        <taxon>Bacteroidota</taxon>
        <taxon>Flavobacteriia</taxon>
        <taxon>Flavobacteriales</taxon>
        <taxon>Flavobacteriaceae</taxon>
        <taxon>Pontimicrobium</taxon>
    </lineage>
</organism>
<name>A0A4U0EYE7_9FLAO</name>
<dbReference type="Proteomes" id="UP000307657">
    <property type="component" value="Unassembled WGS sequence"/>
</dbReference>
<reference evidence="2 3" key="1">
    <citation type="submission" date="2019-04" db="EMBL/GenBank/DDBJ databases">
        <title>Lacinutrix sp. nov., isolated from marine water.</title>
        <authorList>
            <person name="Kim W."/>
        </authorList>
    </citation>
    <scope>NUCLEOTIDE SEQUENCE [LARGE SCALE GENOMIC DNA]</scope>
    <source>
        <strain evidence="2 3">CAU 1491</strain>
    </source>
</reference>
<proteinExistence type="predicted"/>
<protein>
    <submittedName>
        <fullName evidence="2">Glyoxalase</fullName>
    </submittedName>
</protein>
<dbReference type="InterPro" id="IPR004360">
    <property type="entry name" value="Glyas_Fos-R_dOase_dom"/>
</dbReference>
<gene>
    <name evidence="2" type="ORF">E5167_03635</name>
</gene>